<evidence type="ECO:0000313" key="2">
    <source>
        <dbReference type="Proteomes" id="UP000183772"/>
    </source>
</evidence>
<name>A0AAX2D5W3_9PSED</name>
<dbReference type="EMBL" id="LT629790">
    <property type="protein sequence ID" value="SDU10880.1"/>
    <property type="molecule type" value="Genomic_DNA"/>
</dbReference>
<sequence length="91" mass="10092">MGVAFGQFVPADGYQAIQQECRANHLDQSALALCAQTEAGLVIPCAGIGILDYLEELLPELIEINILGIPRPLYEELFPEKVARYKRQFIS</sequence>
<dbReference type="RefSeq" id="WP_047704015.1">
    <property type="nucleotide sequence ID" value="NZ_CAKKMJ010000204.1"/>
</dbReference>
<dbReference type="GeneID" id="76210792"/>
<proteinExistence type="predicted"/>
<evidence type="ECO:0000313" key="1">
    <source>
        <dbReference type="EMBL" id="SDU10880.1"/>
    </source>
</evidence>
<dbReference type="Proteomes" id="UP000183772">
    <property type="component" value="Chromosome I"/>
</dbReference>
<organism evidence="1 2">
    <name type="scientific">Pseudomonas mediterranea</name>
    <dbReference type="NCBI Taxonomy" id="183795"/>
    <lineage>
        <taxon>Bacteria</taxon>
        <taxon>Pseudomonadati</taxon>
        <taxon>Pseudomonadota</taxon>
        <taxon>Gammaproteobacteria</taxon>
        <taxon>Pseudomonadales</taxon>
        <taxon>Pseudomonadaceae</taxon>
        <taxon>Pseudomonas</taxon>
    </lineage>
</organism>
<protein>
    <submittedName>
        <fullName evidence="1">Uncharacterized protein</fullName>
    </submittedName>
</protein>
<reference evidence="1 2" key="1">
    <citation type="submission" date="2016-10" db="EMBL/GenBank/DDBJ databases">
        <authorList>
            <person name="Varghese N."/>
            <person name="Submissions S."/>
        </authorList>
    </citation>
    <scope>NUCLEOTIDE SEQUENCE [LARGE SCALE GENOMIC DNA]</scope>
    <source>
        <strain evidence="1 2">DSM 16733</strain>
    </source>
</reference>
<gene>
    <name evidence="1" type="ORF">SAMN05216476_0467</name>
</gene>
<dbReference type="AlphaFoldDB" id="A0AAX2D5W3"/>
<accession>A0AAX2D5W3</accession>
<keyword evidence="2" id="KW-1185">Reference proteome</keyword>